<name>A0A7J9H191_9ROSI</name>
<feature type="compositionally biased region" description="Low complexity" evidence="1">
    <location>
        <begin position="51"/>
        <end position="64"/>
    </location>
</feature>
<organism evidence="2 3">
    <name type="scientific">Gossypium harknessii</name>
    <dbReference type="NCBI Taxonomy" id="34285"/>
    <lineage>
        <taxon>Eukaryota</taxon>
        <taxon>Viridiplantae</taxon>
        <taxon>Streptophyta</taxon>
        <taxon>Embryophyta</taxon>
        <taxon>Tracheophyta</taxon>
        <taxon>Spermatophyta</taxon>
        <taxon>Magnoliopsida</taxon>
        <taxon>eudicotyledons</taxon>
        <taxon>Gunneridae</taxon>
        <taxon>Pentapetalae</taxon>
        <taxon>rosids</taxon>
        <taxon>malvids</taxon>
        <taxon>Malvales</taxon>
        <taxon>Malvaceae</taxon>
        <taxon>Malvoideae</taxon>
        <taxon>Gossypium</taxon>
    </lineage>
</organism>
<protein>
    <submittedName>
        <fullName evidence="2">Uncharacterized protein</fullName>
    </submittedName>
</protein>
<evidence type="ECO:0000256" key="1">
    <source>
        <dbReference type="SAM" id="MobiDB-lite"/>
    </source>
</evidence>
<dbReference type="AlphaFoldDB" id="A0A7J9H191"/>
<evidence type="ECO:0000313" key="3">
    <source>
        <dbReference type="Proteomes" id="UP000593560"/>
    </source>
</evidence>
<sequence length="116" mass="13190">MPWFRIYGKPYLLSKEQMHQQVHVERERRGPLNLKKRDDGTGPSTAPTDSQGPTPQVTTPTPQPLQIMLGAYPSPYMYPNPYMFPFTSLMPSWNVYPGASPFPMTPTQPTIYRSSS</sequence>
<proteinExistence type="predicted"/>
<evidence type="ECO:0000313" key="2">
    <source>
        <dbReference type="EMBL" id="MBA0803599.1"/>
    </source>
</evidence>
<reference evidence="2 3" key="1">
    <citation type="journal article" date="2019" name="Genome Biol. Evol.">
        <title>Insights into the evolution of the New World diploid cottons (Gossypium, subgenus Houzingenia) based on genome sequencing.</title>
        <authorList>
            <person name="Grover C.E."/>
            <person name="Arick M.A. 2nd"/>
            <person name="Thrash A."/>
            <person name="Conover J.L."/>
            <person name="Sanders W.S."/>
            <person name="Peterson D.G."/>
            <person name="Frelichowski J.E."/>
            <person name="Scheffler J.A."/>
            <person name="Scheffler B.E."/>
            <person name="Wendel J.F."/>
        </authorList>
    </citation>
    <scope>NUCLEOTIDE SEQUENCE [LARGE SCALE GENOMIC DNA]</scope>
    <source>
        <strain evidence="2">0</strain>
        <tissue evidence="2">Leaf</tissue>
    </source>
</reference>
<dbReference type="EMBL" id="JABFAD010000007">
    <property type="protein sequence ID" value="MBA0803599.1"/>
    <property type="molecule type" value="Genomic_DNA"/>
</dbReference>
<feature type="compositionally biased region" description="Basic and acidic residues" evidence="1">
    <location>
        <begin position="17"/>
        <end position="40"/>
    </location>
</feature>
<comment type="caution">
    <text evidence="2">The sequence shown here is derived from an EMBL/GenBank/DDBJ whole genome shotgun (WGS) entry which is preliminary data.</text>
</comment>
<accession>A0A7J9H191</accession>
<dbReference type="Proteomes" id="UP000593560">
    <property type="component" value="Unassembled WGS sequence"/>
</dbReference>
<feature type="region of interest" description="Disordered" evidence="1">
    <location>
        <begin position="17"/>
        <end position="64"/>
    </location>
</feature>
<keyword evidence="3" id="KW-1185">Reference proteome</keyword>
<gene>
    <name evidence="2" type="ORF">Gohar_013792</name>
</gene>